<dbReference type="PANTHER" id="PTHR42756:SF1">
    <property type="entry name" value="TRANSCRIPTIONAL REPRESSOR OF EMRAB OPERON"/>
    <property type="match status" value="1"/>
</dbReference>
<keyword evidence="2" id="KW-0238">DNA-binding</keyword>
<dbReference type="GO" id="GO:0003700">
    <property type="term" value="F:DNA-binding transcription factor activity"/>
    <property type="evidence" value="ECO:0007669"/>
    <property type="project" value="InterPro"/>
</dbReference>
<feature type="domain" description="HTH marR-type" evidence="4">
    <location>
        <begin position="11"/>
        <end position="143"/>
    </location>
</feature>
<dbReference type="SMART" id="SM00347">
    <property type="entry name" value="HTH_MARR"/>
    <property type="match status" value="1"/>
</dbReference>
<keyword evidence="6" id="KW-1185">Reference proteome</keyword>
<dbReference type="EMBL" id="CP001778">
    <property type="protein sequence ID" value="ADD44253.1"/>
    <property type="molecule type" value="Genomic_DNA"/>
</dbReference>
<name>D3Q6L0_STANL</name>
<dbReference type="STRING" id="446470.Snas_4610"/>
<dbReference type="Gene3D" id="1.10.10.10">
    <property type="entry name" value="Winged helix-like DNA-binding domain superfamily/Winged helix DNA-binding domain"/>
    <property type="match status" value="1"/>
</dbReference>
<evidence type="ECO:0000313" key="6">
    <source>
        <dbReference type="Proteomes" id="UP000000844"/>
    </source>
</evidence>
<dbReference type="OrthoDB" id="8225825at2"/>
<dbReference type="HOGENOM" id="CLU_083287_18_7_11"/>
<evidence type="ECO:0000313" key="5">
    <source>
        <dbReference type="EMBL" id="ADD44253.1"/>
    </source>
</evidence>
<dbReference type="RefSeq" id="WP_013019824.1">
    <property type="nucleotide sequence ID" value="NC_013947.1"/>
</dbReference>
<reference evidence="5 6" key="1">
    <citation type="journal article" date="2009" name="Stand. Genomic Sci.">
        <title>Complete genome sequence of Stackebrandtia nassauensis type strain (LLR-40K-21).</title>
        <authorList>
            <person name="Munk C."/>
            <person name="Lapidus A."/>
            <person name="Copeland A."/>
            <person name="Jando M."/>
            <person name="Mayilraj S."/>
            <person name="Glavina Del Rio T."/>
            <person name="Nolan M."/>
            <person name="Chen F."/>
            <person name="Lucas S."/>
            <person name="Tice H."/>
            <person name="Cheng J.F."/>
            <person name="Han C."/>
            <person name="Detter J.C."/>
            <person name="Bruce D."/>
            <person name="Goodwin L."/>
            <person name="Chain P."/>
            <person name="Pitluck S."/>
            <person name="Goker M."/>
            <person name="Ovchinikova G."/>
            <person name="Pati A."/>
            <person name="Ivanova N."/>
            <person name="Mavromatis K."/>
            <person name="Chen A."/>
            <person name="Palaniappan K."/>
            <person name="Land M."/>
            <person name="Hauser L."/>
            <person name="Chang Y.J."/>
            <person name="Jeffries C.D."/>
            <person name="Bristow J."/>
            <person name="Eisen J.A."/>
            <person name="Markowitz V."/>
            <person name="Hugenholtz P."/>
            <person name="Kyrpides N.C."/>
            <person name="Klenk H.P."/>
        </authorList>
    </citation>
    <scope>NUCLEOTIDE SEQUENCE [LARGE SCALE GENOMIC DNA]</scope>
    <source>
        <strain evidence="6">DSM 44728 / CIP 108903 / NRRL B-16338 / NBRC 102104 / LLR-40K-21</strain>
    </source>
</reference>
<accession>D3Q6L0</accession>
<organism evidence="5 6">
    <name type="scientific">Stackebrandtia nassauensis (strain DSM 44728 / CIP 108903 / NRRL B-16338 / NBRC 102104 / LLR-40K-21)</name>
    <dbReference type="NCBI Taxonomy" id="446470"/>
    <lineage>
        <taxon>Bacteria</taxon>
        <taxon>Bacillati</taxon>
        <taxon>Actinomycetota</taxon>
        <taxon>Actinomycetes</taxon>
        <taxon>Glycomycetales</taxon>
        <taxon>Glycomycetaceae</taxon>
        <taxon>Stackebrandtia</taxon>
    </lineage>
</organism>
<dbReference type="PANTHER" id="PTHR42756">
    <property type="entry name" value="TRANSCRIPTIONAL REGULATOR, MARR"/>
    <property type="match status" value="1"/>
</dbReference>
<dbReference type="PROSITE" id="PS50995">
    <property type="entry name" value="HTH_MARR_2"/>
    <property type="match status" value="1"/>
</dbReference>
<dbReference type="Pfam" id="PF01047">
    <property type="entry name" value="MarR"/>
    <property type="match status" value="1"/>
</dbReference>
<gene>
    <name evidence="5" type="ordered locus">Snas_4610</name>
</gene>
<dbReference type="Proteomes" id="UP000000844">
    <property type="component" value="Chromosome"/>
</dbReference>
<keyword evidence="3" id="KW-0804">Transcription</keyword>
<evidence type="ECO:0000256" key="3">
    <source>
        <dbReference type="ARBA" id="ARBA00023163"/>
    </source>
</evidence>
<dbReference type="InterPro" id="IPR023187">
    <property type="entry name" value="Tscrpt_reg_MarR-type_CS"/>
</dbReference>
<dbReference type="PRINTS" id="PR00598">
    <property type="entry name" value="HTHMARR"/>
</dbReference>
<evidence type="ECO:0000259" key="4">
    <source>
        <dbReference type="PROSITE" id="PS50995"/>
    </source>
</evidence>
<sequence length="148" mass="16804">MSVPAWTSTWDDEFQPAFWMAKQAMTRAADAMFRRHGVRQGQQYLLMCLWHRDGQTPGEIATAIGLATPTVTRSATRMEAAGLLRRTPHPDDRRLVCLRLTDEGKRLRRVLNEEVSRLSERALSGLSAAERKQLTAMLRRVRENLTAG</sequence>
<dbReference type="KEGG" id="sna:Snas_4610"/>
<dbReference type="InterPro" id="IPR000835">
    <property type="entry name" value="HTH_MarR-typ"/>
</dbReference>
<evidence type="ECO:0000256" key="2">
    <source>
        <dbReference type="ARBA" id="ARBA00023125"/>
    </source>
</evidence>
<dbReference type="PROSITE" id="PS01117">
    <property type="entry name" value="HTH_MARR_1"/>
    <property type="match status" value="1"/>
</dbReference>
<dbReference type="eggNOG" id="COG1846">
    <property type="taxonomic scope" value="Bacteria"/>
</dbReference>
<dbReference type="SUPFAM" id="SSF46785">
    <property type="entry name" value="Winged helix' DNA-binding domain"/>
    <property type="match status" value="1"/>
</dbReference>
<protein>
    <submittedName>
        <fullName evidence="5">Transcriptional regulator, MarR family</fullName>
    </submittedName>
</protein>
<dbReference type="GO" id="GO:0003677">
    <property type="term" value="F:DNA binding"/>
    <property type="evidence" value="ECO:0007669"/>
    <property type="project" value="UniProtKB-KW"/>
</dbReference>
<evidence type="ECO:0000256" key="1">
    <source>
        <dbReference type="ARBA" id="ARBA00023015"/>
    </source>
</evidence>
<proteinExistence type="predicted"/>
<keyword evidence="1" id="KW-0805">Transcription regulation</keyword>
<dbReference type="InterPro" id="IPR036388">
    <property type="entry name" value="WH-like_DNA-bd_sf"/>
</dbReference>
<dbReference type="InterPro" id="IPR036390">
    <property type="entry name" value="WH_DNA-bd_sf"/>
</dbReference>
<dbReference type="AlphaFoldDB" id="D3Q6L0"/>